<dbReference type="PANTHER" id="PTHR13847">
    <property type="entry name" value="SARCOSINE DEHYDROGENASE-RELATED"/>
    <property type="match status" value="1"/>
</dbReference>
<dbReference type="Proteomes" id="UP000688137">
    <property type="component" value="Unassembled WGS sequence"/>
</dbReference>
<evidence type="ECO:0000256" key="1">
    <source>
        <dbReference type="ARBA" id="ARBA00023002"/>
    </source>
</evidence>
<evidence type="ECO:0000259" key="4">
    <source>
        <dbReference type="Pfam" id="PF01266"/>
    </source>
</evidence>
<feature type="domain" description="FAD dependent oxidoreductase" evidence="4">
    <location>
        <begin position="91"/>
        <end position="504"/>
    </location>
</feature>
<dbReference type="GO" id="GO:0005737">
    <property type="term" value="C:cytoplasm"/>
    <property type="evidence" value="ECO:0007669"/>
    <property type="project" value="TreeGrafter"/>
</dbReference>
<reference evidence="5" key="1">
    <citation type="submission" date="2021-01" db="EMBL/GenBank/DDBJ databases">
        <authorList>
            <consortium name="Genoscope - CEA"/>
            <person name="William W."/>
        </authorList>
    </citation>
    <scope>NUCLEOTIDE SEQUENCE</scope>
</reference>
<keyword evidence="1" id="KW-0560">Oxidoreductase</keyword>
<comment type="function">
    <text evidence="3">Required for the assembly of the mitochondrial membrane respiratory chain NADH dehydrogenase (Complex I). Involved in mid-late stages of complex I assembly.</text>
</comment>
<protein>
    <recommendedName>
        <fullName evidence="2">FAD-dependent oxidoreductase domain-containing protein 1</fullName>
    </recommendedName>
</protein>
<evidence type="ECO:0000313" key="5">
    <source>
        <dbReference type="EMBL" id="CAD8045158.1"/>
    </source>
</evidence>
<gene>
    <name evidence="5" type="ORF">PPRIM_AZ9-3.1.T0090184</name>
</gene>
<dbReference type="GO" id="GO:0016491">
    <property type="term" value="F:oxidoreductase activity"/>
    <property type="evidence" value="ECO:0007669"/>
    <property type="project" value="UniProtKB-KW"/>
</dbReference>
<name>A0A8S1K498_PARPR</name>
<proteinExistence type="predicted"/>
<dbReference type="InterPro" id="IPR006076">
    <property type="entry name" value="FAD-dep_OxRdtase"/>
</dbReference>
<dbReference type="Pfam" id="PF01266">
    <property type="entry name" value="DAO"/>
    <property type="match status" value="1"/>
</dbReference>
<evidence type="ECO:0000256" key="3">
    <source>
        <dbReference type="ARBA" id="ARBA00046185"/>
    </source>
</evidence>
<organism evidence="5 6">
    <name type="scientific">Paramecium primaurelia</name>
    <dbReference type="NCBI Taxonomy" id="5886"/>
    <lineage>
        <taxon>Eukaryota</taxon>
        <taxon>Sar</taxon>
        <taxon>Alveolata</taxon>
        <taxon>Ciliophora</taxon>
        <taxon>Intramacronucleata</taxon>
        <taxon>Oligohymenophorea</taxon>
        <taxon>Peniculida</taxon>
        <taxon>Parameciidae</taxon>
        <taxon>Paramecium</taxon>
    </lineage>
</organism>
<dbReference type="PANTHER" id="PTHR13847:SF287">
    <property type="entry name" value="FAD-DEPENDENT OXIDOREDUCTASE DOMAIN-CONTAINING PROTEIN 1"/>
    <property type="match status" value="1"/>
</dbReference>
<dbReference type="EMBL" id="CAJJDM010000006">
    <property type="protein sequence ID" value="CAD8045158.1"/>
    <property type="molecule type" value="Genomic_DNA"/>
</dbReference>
<accession>A0A8S1K498</accession>
<sequence length="523" mass="59016">MIRNILKFGFSTSTLNMEPKRKFGLFKLIVGAVIGVYGFDQGRKYREYLSNTFLTKEQINDLALKNMIKSKDQQLIAHPINSVNNIKNKEKVVVIGGGIIGISQALKLLRMGYNVTVIEQANTVASECSAFNGNVFNPMYFLPLVTRDNLIYMIKNIFEKPELTTVRFNMNAFLETNFIQWGINSLLLSMTDNAQIVNSKKQLRIGSLTLQDIEKLKPSGLFKGHLIAKGQLGFFASDQKVNAYKDRLELLGIPHIKVDSFEQIEQFTKSDLKTEPNIKLFNRFKKALILTTESNLETRELTQTMLKYCQENFPNQFAIAFQTSAQNFVLDTDKNVKGIQTNKGIVLGDSFVICLAHKSKELAHKLRLNLPIVPAKGWAMGRTAPQNFNQTLVKEFTLNTPNYFATNLNGHLRLAGCAEVCTDTPSTDASSEWGAIQILNRFNEQNGFDFKMSDFTVRSCFRPLTPDDVAIISDVPGFKNVFINAGHGSRGMSYCFGAADIMSQVMEGSKEFEDYNVKRYYFI</sequence>
<keyword evidence="6" id="KW-1185">Reference proteome</keyword>
<evidence type="ECO:0000256" key="2">
    <source>
        <dbReference type="ARBA" id="ARBA00039785"/>
    </source>
</evidence>
<evidence type="ECO:0000313" key="6">
    <source>
        <dbReference type="Proteomes" id="UP000688137"/>
    </source>
</evidence>
<dbReference type="AlphaFoldDB" id="A0A8S1K498"/>
<comment type="caution">
    <text evidence="5">The sequence shown here is derived from an EMBL/GenBank/DDBJ whole genome shotgun (WGS) entry which is preliminary data.</text>
</comment>
<dbReference type="OMA" id="EWAGMRP"/>